<reference evidence="1 2" key="1">
    <citation type="submission" date="2013-01" db="EMBL/GenBank/DDBJ databases">
        <authorList>
            <person name="Harkins D.M."/>
            <person name="Durkin A.S."/>
            <person name="Brinkac L.M."/>
            <person name="Haft D.H."/>
            <person name="Selengut J.D."/>
            <person name="Sanka R."/>
            <person name="DePew J."/>
            <person name="Purushe J."/>
            <person name="Picardeau M."/>
            <person name="Werts C."/>
            <person name="Goarant C."/>
            <person name="Vinetz J.M."/>
            <person name="Sutton G.G."/>
            <person name="Nierman W.C."/>
            <person name="Fouts D.E."/>
        </authorList>
    </citation>
    <scope>NUCLEOTIDE SEQUENCE [LARGE SCALE GENOMIC DNA]</scope>
    <source>
        <strain evidence="1 2">200901868</strain>
    </source>
</reference>
<dbReference type="Proteomes" id="UP000012159">
    <property type="component" value="Unassembled WGS sequence"/>
</dbReference>
<gene>
    <name evidence="1" type="ORF">LEP1GSC133_4553</name>
</gene>
<dbReference type="AlphaFoldDB" id="M6W3L3"/>
<organism evidence="1 2">
    <name type="scientific">Leptospira borgpetersenii serovar Pomona str. 200901868</name>
    <dbReference type="NCBI Taxonomy" id="1192866"/>
    <lineage>
        <taxon>Bacteria</taxon>
        <taxon>Pseudomonadati</taxon>
        <taxon>Spirochaetota</taxon>
        <taxon>Spirochaetia</taxon>
        <taxon>Leptospirales</taxon>
        <taxon>Leptospiraceae</taxon>
        <taxon>Leptospira</taxon>
    </lineage>
</organism>
<name>M6W3L3_LEPBO</name>
<accession>M6W3L3</accession>
<protein>
    <submittedName>
        <fullName evidence="1">Uncharacterized protein</fullName>
    </submittedName>
</protein>
<comment type="caution">
    <text evidence="1">The sequence shown here is derived from an EMBL/GenBank/DDBJ whole genome shotgun (WGS) entry which is preliminary data.</text>
</comment>
<dbReference type="EMBL" id="AKWF02000040">
    <property type="protein sequence ID" value="EMO63705.1"/>
    <property type="molecule type" value="Genomic_DNA"/>
</dbReference>
<evidence type="ECO:0000313" key="1">
    <source>
        <dbReference type="EMBL" id="EMO63705.1"/>
    </source>
</evidence>
<proteinExistence type="predicted"/>
<evidence type="ECO:0000313" key="2">
    <source>
        <dbReference type="Proteomes" id="UP000012159"/>
    </source>
</evidence>
<sequence length="50" mass="5899">MRFTAFQTGLVRVLFETCVSPKRDFEAVESENTSSDWRILAEYELEPRNE</sequence>